<dbReference type="EMBL" id="CP010992">
    <property type="protein sequence ID" value="QCV57065.1"/>
    <property type="molecule type" value="Genomic_DNA"/>
</dbReference>
<name>A0AAJ3ZKL8_9FLAO</name>
<feature type="transmembrane region" description="Helical" evidence="1">
    <location>
        <begin position="12"/>
        <end position="31"/>
    </location>
</feature>
<reference evidence="2 3" key="2">
    <citation type="submission" date="2019-05" db="EMBL/GenBank/DDBJ databases">
        <authorList>
            <person name="Ravantti J.J."/>
        </authorList>
    </citation>
    <scope>NUCLEOTIDE SEQUENCE [LARGE SCALE GENOMIC DNA]</scope>
    <source>
        <strain evidence="2 3">B185</strain>
    </source>
</reference>
<reference evidence="3" key="1">
    <citation type="submission" date="2016-03" db="EMBL/GenBank/DDBJ databases">
        <title>Flavobacterium columnare strain B185, complete genome.</title>
        <authorList>
            <person name="Sundberg L.-R."/>
            <person name="Papponen P."/>
            <person name="Laanto E."/>
        </authorList>
    </citation>
    <scope>NUCLEOTIDE SEQUENCE [LARGE SCALE GENOMIC DNA]</scope>
    <source>
        <strain evidence="3">B185</strain>
    </source>
</reference>
<protein>
    <submittedName>
        <fullName evidence="2">Uncharacterized protein</fullName>
    </submittedName>
</protein>
<dbReference type="RefSeq" id="WP_014165113.1">
    <property type="nucleotide sequence ID" value="NZ_CP010992.1"/>
</dbReference>
<evidence type="ECO:0000313" key="2">
    <source>
        <dbReference type="EMBL" id="QCV57065.1"/>
    </source>
</evidence>
<proteinExistence type="predicted"/>
<dbReference type="Proteomes" id="UP000304840">
    <property type="component" value="Chromosome"/>
</dbReference>
<evidence type="ECO:0000313" key="3">
    <source>
        <dbReference type="Proteomes" id="UP000304840"/>
    </source>
</evidence>
<accession>A0AAJ3ZKL8</accession>
<keyword evidence="1" id="KW-0812">Transmembrane</keyword>
<evidence type="ECO:0000256" key="1">
    <source>
        <dbReference type="SAM" id="Phobius"/>
    </source>
</evidence>
<organism evidence="2 3">
    <name type="scientific">Flavobacterium columnare</name>
    <dbReference type="NCBI Taxonomy" id="996"/>
    <lineage>
        <taxon>Bacteria</taxon>
        <taxon>Pseudomonadati</taxon>
        <taxon>Bacteroidota</taxon>
        <taxon>Flavobacteriia</taxon>
        <taxon>Flavobacteriales</taxon>
        <taxon>Flavobacteriaceae</taxon>
        <taxon>Flavobacterium</taxon>
    </lineage>
</organism>
<keyword evidence="1" id="KW-0472">Membrane</keyword>
<dbReference type="AlphaFoldDB" id="A0AAJ3ZKL8"/>
<keyword evidence="1" id="KW-1133">Transmembrane helix</keyword>
<gene>
    <name evidence="2" type="ORF">UN65_00400</name>
</gene>
<sequence>MRKENIKNRNLFWFLTFIIGSVAFGSYYYWFEKQKEEVANTQLGTCQTPEEAYKETQKALRLISSQLNFGMKNVNRLKEYDQTTLKIFKK</sequence>